<dbReference type="PANTHER" id="PTHR39210:SF1">
    <property type="entry name" value="HEPARIN-SULFATE LYASE"/>
    <property type="match status" value="1"/>
</dbReference>
<dbReference type="InterPro" id="IPR008929">
    <property type="entry name" value="Chondroitin_lyas"/>
</dbReference>
<dbReference type="InterPro" id="IPR012480">
    <property type="entry name" value="Hepar_II_III_C"/>
</dbReference>
<proteinExistence type="predicted"/>
<gene>
    <name evidence="7" type="ORF">HF576_04100</name>
</gene>
<keyword evidence="8" id="KW-1185">Reference proteome</keyword>
<dbReference type="Gene3D" id="2.60.120.560">
    <property type="entry name" value="Exo-inulinase, domain 1"/>
    <property type="match status" value="2"/>
</dbReference>
<dbReference type="Pfam" id="PF02839">
    <property type="entry name" value="CBM_5_12"/>
    <property type="match status" value="1"/>
</dbReference>
<evidence type="ECO:0000256" key="5">
    <source>
        <dbReference type="ARBA" id="ARBA00023239"/>
    </source>
</evidence>
<evidence type="ECO:0000259" key="6">
    <source>
        <dbReference type="SMART" id="SM00495"/>
    </source>
</evidence>
<dbReference type="InterPro" id="IPR036573">
    <property type="entry name" value="CBM_sf_5/12"/>
</dbReference>
<evidence type="ECO:0000256" key="3">
    <source>
        <dbReference type="ARBA" id="ARBA00022764"/>
    </source>
</evidence>
<evidence type="ECO:0000256" key="4">
    <source>
        <dbReference type="ARBA" id="ARBA00022801"/>
    </source>
</evidence>
<dbReference type="CDD" id="cd12215">
    <property type="entry name" value="ChiC_BD"/>
    <property type="match status" value="2"/>
</dbReference>
<keyword evidence="2" id="KW-0732">Signal</keyword>
<dbReference type="SMART" id="SM00495">
    <property type="entry name" value="ChtBD3"/>
    <property type="match status" value="2"/>
</dbReference>
<name>A0ABX1KAK3_9MICO</name>
<dbReference type="PANTHER" id="PTHR39210">
    <property type="entry name" value="HEPARIN-SULFATE LYASE"/>
    <property type="match status" value="1"/>
</dbReference>
<evidence type="ECO:0000313" key="7">
    <source>
        <dbReference type="EMBL" id="NLP83018.1"/>
    </source>
</evidence>
<dbReference type="Pfam" id="PF16889">
    <property type="entry name" value="Hepar_II_III_N"/>
    <property type="match status" value="1"/>
</dbReference>
<dbReference type="SUPFAM" id="SSF48230">
    <property type="entry name" value="Chondroitin AC/alginate lyase"/>
    <property type="match status" value="1"/>
</dbReference>
<dbReference type="Proteomes" id="UP001429745">
    <property type="component" value="Unassembled WGS sequence"/>
</dbReference>
<keyword evidence="4" id="KW-0378">Hydrolase</keyword>
<evidence type="ECO:0000313" key="8">
    <source>
        <dbReference type="Proteomes" id="UP001429745"/>
    </source>
</evidence>
<reference evidence="7 8" key="1">
    <citation type="submission" date="2020-04" db="EMBL/GenBank/DDBJ databases">
        <title>CFH 90308 Microbacterium sp.</title>
        <authorList>
            <person name="Nie G."/>
            <person name="Ming H."/>
            <person name="Xia T."/>
        </authorList>
    </citation>
    <scope>NUCLEOTIDE SEQUENCE [LARGE SCALE GENOMIC DNA]</scope>
    <source>
        <strain evidence="7 8">CFH 90308</strain>
    </source>
</reference>
<organism evidence="7 8">
    <name type="scientific">Microbacterium salsuginis</name>
    <dbReference type="NCBI Taxonomy" id="2722803"/>
    <lineage>
        <taxon>Bacteria</taxon>
        <taxon>Bacillati</taxon>
        <taxon>Actinomycetota</taxon>
        <taxon>Actinomycetes</taxon>
        <taxon>Micrococcales</taxon>
        <taxon>Microbacteriaceae</taxon>
        <taxon>Microbacterium</taxon>
    </lineage>
</organism>
<dbReference type="InterPro" id="IPR031680">
    <property type="entry name" value="Hepar_II_III_N"/>
</dbReference>
<dbReference type="Pfam" id="PF07940">
    <property type="entry name" value="Hepar_II_III_C"/>
    <property type="match status" value="1"/>
</dbReference>
<dbReference type="Gene3D" id="2.10.10.20">
    <property type="entry name" value="Carbohydrate-binding module superfamily 5/12"/>
    <property type="match status" value="2"/>
</dbReference>
<sequence>MQRSLSRRRNRGLRAQTLVVAAVTIALALTGVSSVPAAASGASDLGQLLDLTRPELAGVAAELTAGDDAGAADALKEYYATRTGVDFPAPGGSGGDATADELVAGVFRFGDETRNFYNATEQKIDVDWGDAWGGTDAAPGGAQTWMTDFVFMPTLVSAYLEESDPDKRAAYAAAWMDISLDFVADNASWPQNRNLSAAKRLAQLVGSFSVFRAEPSIDATDLVAYLSAVHSTSDFLASVLQTHVGNNWYVSMARSMYAAGVYLPEFKNALGWETFAVRAVERFLRTYLQGDGVYREPTFNYQAYVADLINNMITIADVNGRELPRALVQAADWIADVLFATRQPDLEAALIGDTPNVDAGARAIRATGVRNAWSDFTWVGSGRTHGTTPTLGSTLYPISFAVQRSGWDAEARYLLINNHNSSYTASHRHPDDLSLVMAAYGRPLIVDPGVGDYSATPTNDWMRRTTEAHNTIEVDRKPQAAGVTRAMSLWRSNAGLDVYRGQAMGYQPVAHDRVVYFVKPGFWVVSDDLTGDTAAHDYRQLWHFPGDPVLVDAATKVATVGFDSVPGASPVSGVQIAPVPASGVDVSPSVHENGAVRVGENILTDVEYLSYDWSATGSTGLDTVLFPGPAGAAPSMTATRIALPGVEHSVATALEIALPTGTGRFYLSREQTPSFRAFGAATTDAETAYLERAEDGALTRYALTRGTSLFDDGDLVVEATGVVSDVSVELHGGTARVSVGDPFTGTLTFAAPAADLVTVNNTPTAFTRAGDLVTVTFEPTFATTAVLDEDFDDATLDRAVYGFENGLDGWVPLHGTWERGGEPSSGHLAQTATADTEALAVQQDVPNDVNMSADIVPGPAGQSAGRTGLAFRYQSPLNHYRADVVPTATGSKLRLVKVYNGATTLLKEADLPLAPGGAYTLAVSAVGRHVSAAVGDVSVSVNDTQLPNGGAALATNGRAATFDNVSISEALDQSNWRGIGGAVSVGNGQLTLSPVDGRAHVLAASTLPERFSEACDFVVETELTLAGVGTAGVSLRDTTDAYGYRIHVGRTSQGTQYASIIREAHRSGPITVATASLSDRLTGPVRLGAAVHGDRLTVTLNGEQIMEGRDTVVRSGGVGLYASTEAEFEKLTVARSCGSDLHDAVPAPPHWDSATGYREGDLVSQAGSTWFASWRTKSQEPGDPYGPWQEIVISADGTDVWRPSRIFVAGDVAEYQGHRYEAAWWTRNQAPGDPHGPWELIE</sequence>
<accession>A0ABX1KAK3</accession>
<feature type="domain" description="Chitin-binding type-3" evidence="6">
    <location>
        <begin position="1198"/>
        <end position="1241"/>
    </location>
</feature>
<evidence type="ECO:0000256" key="1">
    <source>
        <dbReference type="ARBA" id="ARBA00004418"/>
    </source>
</evidence>
<comment type="caution">
    <text evidence="7">The sequence shown here is derived from an EMBL/GenBank/DDBJ whole genome shotgun (WGS) entry which is preliminary data.</text>
</comment>
<dbReference type="EMBL" id="JABACI010000001">
    <property type="protein sequence ID" value="NLP83018.1"/>
    <property type="molecule type" value="Genomic_DNA"/>
</dbReference>
<evidence type="ECO:0000256" key="2">
    <source>
        <dbReference type="ARBA" id="ARBA00022729"/>
    </source>
</evidence>
<dbReference type="Gene3D" id="1.50.10.100">
    <property type="entry name" value="Chondroitin AC/alginate lyase"/>
    <property type="match status" value="1"/>
</dbReference>
<dbReference type="RefSeq" id="WP_168911471.1">
    <property type="nucleotide sequence ID" value="NZ_JABACI010000001.1"/>
</dbReference>
<keyword evidence="3" id="KW-0574">Periplasm</keyword>
<protein>
    <recommendedName>
        <fullName evidence="6">Chitin-binding type-3 domain-containing protein</fullName>
    </recommendedName>
</protein>
<dbReference type="InterPro" id="IPR003610">
    <property type="entry name" value="CBM5/12"/>
</dbReference>
<dbReference type="SUPFAM" id="SSF51055">
    <property type="entry name" value="Carbohydrate binding domain"/>
    <property type="match status" value="2"/>
</dbReference>
<comment type="subcellular location">
    <subcellularLocation>
        <location evidence="1">Periplasm</location>
    </subcellularLocation>
</comment>
<feature type="domain" description="Chitin-binding type-3" evidence="6">
    <location>
        <begin position="1148"/>
        <end position="1191"/>
    </location>
</feature>
<keyword evidence="5" id="KW-0456">Lyase</keyword>
<dbReference type="Gene3D" id="2.70.98.70">
    <property type="match status" value="1"/>
</dbReference>